<dbReference type="SUPFAM" id="SSF63829">
    <property type="entry name" value="Calcium-dependent phosphotriesterase"/>
    <property type="match status" value="1"/>
</dbReference>
<organism evidence="5 6">
    <name type="scientific">Faecalicatena orotica</name>
    <dbReference type="NCBI Taxonomy" id="1544"/>
    <lineage>
        <taxon>Bacteria</taxon>
        <taxon>Bacillati</taxon>
        <taxon>Bacillota</taxon>
        <taxon>Clostridia</taxon>
        <taxon>Lachnospirales</taxon>
        <taxon>Lachnospiraceae</taxon>
        <taxon>Faecalicatena</taxon>
    </lineage>
</organism>
<comment type="similarity">
    <text evidence="1">Belongs to the SMP-30/CGR1 family.</text>
</comment>
<dbReference type="Proteomes" id="UP000245845">
    <property type="component" value="Unassembled WGS sequence"/>
</dbReference>
<comment type="caution">
    <text evidence="5">The sequence shown here is derived from an EMBL/GenBank/DDBJ whole genome shotgun (WGS) entry which is preliminary data.</text>
</comment>
<name>A0A2Y9C620_9FIRM</name>
<proteinExistence type="inferred from homology"/>
<feature type="domain" description="SMP-30/Gluconolactonase/LRE-like region" evidence="4">
    <location>
        <begin position="13"/>
        <end position="259"/>
    </location>
</feature>
<dbReference type="GO" id="GO:0019853">
    <property type="term" value="P:L-ascorbic acid biosynthetic process"/>
    <property type="evidence" value="ECO:0007669"/>
    <property type="project" value="TreeGrafter"/>
</dbReference>
<accession>A0A2Y9C620</accession>
<sequence length="291" mass="32084">MNVELVLNAKCLIGEGPCWDEPTKTIYFVDLLGNRIYSFDGKIEHHVSFDQNLGAAVVREKGGLAAAMQHGYYFVDFPGGGLEKIADPEAEYPDHRFNDGKCDAKGRFWAGTMSKNLDTGYGEAIPDCGLYCLDTDGKAEQKLSDVIQGNGLGWTKDSKKMYFIDSQTYTVQEFDFDLEKGSISNGRIAVEVPKEMGLPDGMTVDDDGMLWIALWGGGCVSRWNPKTGELLCKIEVPAKNVTACTFGGPDMNELYITTAKMDTDEEQYPHAGGLFKIKLDITGTPSYRYQG</sequence>
<dbReference type="GO" id="GO:0004341">
    <property type="term" value="F:gluconolactonase activity"/>
    <property type="evidence" value="ECO:0007669"/>
    <property type="project" value="TreeGrafter"/>
</dbReference>
<evidence type="ECO:0000256" key="2">
    <source>
        <dbReference type="PIRSR" id="PIRSR605511-1"/>
    </source>
</evidence>
<reference evidence="5 6" key="1">
    <citation type="submission" date="2018-05" db="EMBL/GenBank/DDBJ databases">
        <title>The Hungate 1000. A catalogue of reference genomes from the rumen microbiome.</title>
        <authorList>
            <person name="Kelly W."/>
        </authorList>
    </citation>
    <scope>NUCLEOTIDE SEQUENCE [LARGE SCALE GENOMIC DNA]</scope>
    <source>
        <strain evidence="5 6">NLAE-zl-C242</strain>
    </source>
</reference>
<feature type="active site" description="Proton donor/acceptor" evidence="2">
    <location>
        <position position="200"/>
    </location>
</feature>
<feature type="binding site" evidence="3">
    <location>
        <position position="98"/>
    </location>
    <ligand>
        <name>substrate</name>
    </ligand>
</feature>
<evidence type="ECO:0000313" key="5">
    <source>
        <dbReference type="EMBL" id="PWJ23793.1"/>
    </source>
</evidence>
<feature type="binding site" evidence="3">
    <location>
        <position position="96"/>
    </location>
    <ligand>
        <name>substrate</name>
    </ligand>
</feature>
<dbReference type="RefSeq" id="WP_109732630.1">
    <property type="nucleotide sequence ID" value="NZ_BAAACK010000025.1"/>
</dbReference>
<evidence type="ECO:0000256" key="3">
    <source>
        <dbReference type="PIRSR" id="PIRSR605511-2"/>
    </source>
</evidence>
<feature type="binding site" evidence="3">
    <location>
        <position position="150"/>
    </location>
    <ligand>
        <name>a divalent metal cation</name>
        <dbReference type="ChEBI" id="CHEBI:60240"/>
    </ligand>
</feature>
<dbReference type="PANTHER" id="PTHR10907">
    <property type="entry name" value="REGUCALCIN"/>
    <property type="match status" value="1"/>
</dbReference>
<feature type="binding site" evidence="3">
    <location>
        <position position="200"/>
    </location>
    <ligand>
        <name>a divalent metal cation</name>
        <dbReference type="ChEBI" id="CHEBI:60240"/>
    </ligand>
</feature>
<dbReference type="Pfam" id="PF08450">
    <property type="entry name" value="SGL"/>
    <property type="match status" value="1"/>
</dbReference>
<evidence type="ECO:0000259" key="4">
    <source>
        <dbReference type="Pfam" id="PF08450"/>
    </source>
</evidence>
<gene>
    <name evidence="5" type="ORF">A8806_11238</name>
</gene>
<keyword evidence="3" id="KW-0479">Metal-binding</keyword>
<evidence type="ECO:0000313" key="6">
    <source>
        <dbReference type="Proteomes" id="UP000245845"/>
    </source>
</evidence>
<dbReference type="GO" id="GO:0005509">
    <property type="term" value="F:calcium ion binding"/>
    <property type="evidence" value="ECO:0007669"/>
    <property type="project" value="TreeGrafter"/>
</dbReference>
<keyword evidence="3" id="KW-0862">Zinc</keyword>
<dbReference type="AlphaFoldDB" id="A0A2Y9C620"/>
<keyword evidence="6" id="KW-1185">Reference proteome</keyword>
<evidence type="ECO:0000256" key="1">
    <source>
        <dbReference type="ARBA" id="ARBA00008853"/>
    </source>
</evidence>
<dbReference type="Gene3D" id="2.120.10.30">
    <property type="entry name" value="TolB, C-terminal domain"/>
    <property type="match status" value="1"/>
</dbReference>
<dbReference type="EMBL" id="QGDL01000012">
    <property type="protein sequence ID" value="PWJ23793.1"/>
    <property type="molecule type" value="Genomic_DNA"/>
</dbReference>
<dbReference type="PRINTS" id="PR01790">
    <property type="entry name" value="SMP30FAMILY"/>
</dbReference>
<dbReference type="OrthoDB" id="2633250at2"/>
<dbReference type="InterPro" id="IPR005511">
    <property type="entry name" value="SMP-30"/>
</dbReference>
<dbReference type="InterPro" id="IPR011042">
    <property type="entry name" value="6-blade_b-propeller_TolB-like"/>
</dbReference>
<comment type="cofactor">
    <cofactor evidence="3">
        <name>Zn(2+)</name>
        <dbReference type="ChEBI" id="CHEBI:29105"/>
    </cofactor>
    <text evidence="3">Binds 1 divalent metal cation per subunit.</text>
</comment>
<dbReference type="InterPro" id="IPR013658">
    <property type="entry name" value="SGL"/>
</dbReference>
<protein>
    <submittedName>
        <fullName evidence="5">Sugar lactone lactonase YvrE</fullName>
    </submittedName>
</protein>
<feature type="binding site" evidence="3">
    <location>
        <position position="15"/>
    </location>
    <ligand>
        <name>a divalent metal cation</name>
        <dbReference type="ChEBI" id="CHEBI:60240"/>
    </ligand>
</feature>
<dbReference type="PANTHER" id="PTHR10907:SF47">
    <property type="entry name" value="REGUCALCIN"/>
    <property type="match status" value="1"/>
</dbReference>